<dbReference type="PANTHER" id="PTHR31733">
    <property type="entry name" value="RIBONUCLEASE KAPPA"/>
    <property type="match status" value="1"/>
</dbReference>
<evidence type="ECO:0000313" key="7">
    <source>
        <dbReference type="EMBL" id="CEF70952.1"/>
    </source>
</evidence>
<accession>A0A090LRW7</accession>
<dbReference type="WBParaSite" id="SRAE_X000028200.1">
    <property type="protein sequence ID" value="SRAE_X000028200.1"/>
    <property type="gene ID" value="WBGene00265838"/>
</dbReference>
<keyword evidence="4 6" id="KW-1133">Transmembrane helix</keyword>
<dbReference type="EMBL" id="LN609530">
    <property type="protein sequence ID" value="CEF70952.1"/>
    <property type="molecule type" value="Genomic_DNA"/>
</dbReference>
<gene>
    <name evidence="7 9 10" type="ORF">SRAE_X000028200</name>
</gene>
<dbReference type="WormBase" id="SRAE_X000028200">
    <property type="protein sequence ID" value="SRP05685"/>
    <property type="gene ID" value="WBGene00265838"/>
</dbReference>
<dbReference type="CTD" id="36383332"/>
<feature type="transmembrane region" description="Helical" evidence="6">
    <location>
        <begin position="7"/>
        <end position="30"/>
    </location>
</feature>
<dbReference type="GO" id="GO:0016020">
    <property type="term" value="C:membrane"/>
    <property type="evidence" value="ECO:0007669"/>
    <property type="project" value="UniProtKB-SubCell"/>
</dbReference>
<keyword evidence="8" id="KW-1185">Reference proteome</keyword>
<dbReference type="RefSeq" id="XP_024510148.1">
    <property type="nucleotide sequence ID" value="XM_024644606.1"/>
</dbReference>
<keyword evidence="5 6" id="KW-0472">Membrane</keyword>
<evidence type="ECO:0000313" key="10">
    <source>
        <dbReference type="WormBase" id="SRAE_X000028200"/>
    </source>
</evidence>
<dbReference type="OMA" id="YNCWIAC"/>
<dbReference type="OrthoDB" id="67317at2759"/>
<evidence type="ECO:0000256" key="3">
    <source>
        <dbReference type="ARBA" id="ARBA00022692"/>
    </source>
</evidence>
<dbReference type="GeneID" id="36383332"/>
<comment type="similarity">
    <text evidence="2">Belongs to the RNase K family.</text>
</comment>
<evidence type="ECO:0000256" key="1">
    <source>
        <dbReference type="ARBA" id="ARBA00004141"/>
    </source>
</evidence>
<organism evidence="7">
    <name type="scientific">Strongyloides ratti</name>
    <name type="common">Parasitic roundworm</name>
    <dbReference type="NCBI Taxonomy" id="34506"/>
    <lineage>
        <taxon>Eukaryota</taxon>
        <taxon>Metazoa</taxon>
        <taxon>Ecdysozoa</taxon>
        <taxon>Nematoda</taxon>
        <taxon>Chromadorea</taxon>
        <taxon>Rhabditida</taxon>
        <taxon>Tylenchina</taxon>
        <taxon>Panagrolaimomorpha</taxon>
        <taxon>Strongyloidoidea</taxon>
        <taxon>Strongyloididae</taxon>
        <taxon>Strongyloides</taxon>
    </lineage>
</organism>
<evidence type="ECO:0000256" key="6">
    <source>
        <dbReference type="SAM" id="Phobius"/>
    </source>
</evidence>
<name>A0A090LRW7_STRRB</name>
<evidence type="ECO:0000256" key="4">
    <source>
        <dbReference type="ARBA" id="ARBA00022989"/>
    </source>
</evidence>
<sequence length="95" mass="10480">MVCGPGCSGFCAAISLWGIIFLAIIGGLFWNQSVGLFEDIPSLSKHDWGKSPEEIDKLIIDNYQQAAKNCWIAMGVSVAVFILSVLRFMQTIKRN</sequence>
<protein>
    <submittedName>
        <fullName evidence="9">Ribonuclease kappa</fullName>
    </submittedName>
</protein>
<evidence type="ECO:0000313" key="9">
    <source>
        <dbReference type="WBParaSite" id="SRAE_X000028200.1"/>
    </source>
</evidence>
<proteinExistence type="inferred from homology"/>
<comment type="subcellular location">
    <subcellularLocation>
        <location evidence="1">Membrane</location>
        <topology evidence="1">Multi-pass membrane protein</topology>
    </subcellularLocation>
</comment>
<evidence type="ECO:0000256" key="2">
    <source>
        <dbReference type="ARBA" id="ARBA00008458"/>
    </source>
</evidence>
<dbReference type="AlphaFoldDB" id="A0A090LRW7"/>
<dbReference type="GO" id="GO:0004521">
    <property type="term" value="F:RNA endonuclease activity"/>
    <property type="evidence" value="ECO:0007669"/>
    <property type="project" value="InterPro"/>
</dbReference>
<evidence type="ECO:0000256" key="5">
    <source>
        <dbReference type="ARBA" id="ARBA00023136"/>
    </source>
</evidence>
<dbReference type="Proteomes" id="UP000035682">
    <property type="component" value="Unplaced"/>
</dbReference>
<keyword evidence="3 6" id="KW-0812">Transmembrane</keyword>
<reference evidence="7 8" key="1">
    <citation type="submission" date="2014-09" db="EMBL/GenBank/DDBJ databases">
        <authorList>
            <person name="Martin A.A."/>
        </authorList>
    </citation>
    <scope>NUCLEOTIDE SEQUENCE</scope>
    <source>
        <strain evidence="8">ED321</strain>
        <strain evidence="7">ED321 Heterogonic</strain>
    </source>
</reference>
<reference evidence="9" key="2">
    <citation type="submission" date="2020-12" db="UniProtKB">
        <authorList>
            <consortium name="WormBaseParasite"/>
        </authorList>
    </citation>
    <scope>IDENTIFICATION</scope>
</reference>
<dbReference type="STRING" id="34506.A0A090LRW7"/>
<evidence type="ECO:0000313" key="8">
    <source>
        <dbReference type="Proteomes" id="UP000035682"/>
    </source>
</evidence>
<dbReference type="eggNOG" id="ENOG502TI3Q">
    <property type="taxonomic scope" value="Eukaryota"/>
</dbReference>
<feature type="transmembrane region" description="Helical" evidence="6">
    <location>
        <begin position="71"/>
        <end position="89"/>
    </location>
</feature>
<dbReference type="InterPro" id="IPR026770">
    <property type="entry name" value="RNase_K"/>
</dbReference>